<evidence type="ECO:0000313" key="1">
    <source>
        <dbReference type="EMBL" id="MCY1144090.1"/>
    </source>
</evidence>
<dbReference type="Proteomes" id="UP001151002">
    <property type="component" value="Unassembled WGS sequence"/>
</dbReference>
<gene>
    <name evidence="1" type="ORF">OWR29_39355</name>
</gene>
<dbReference type="RefSeq" id="WP_267568645.1">
    <property type="nucleotide sequence ID" value="NZ_JAPNTZ010000018.1"/>
</dbReference>
<name>A0ABT4BEU3_9ACTN</name>
<evidence type="ECO:0000313" key="2">
    <source>
        <dbReference type="Proteomes" id="UP001151002"/>
    </source>
</evidence>
<dbReference type="EMBL" id="JAPNTZ010000018">
    <property type="protein sequence ID" value="MCY1144090.1"/>
    <property type="molecule type" value="Genomic_DNA"/>
</dbReference>
<comment type="caution">
    <text evidence="1">The sequence shown here is derived from an EMBL/GenBank/DDBJ whole genome shotgun (WGS) entry which is preliminary data.</text>
</comment>
<keyword evidence="2" id="KW-1185">Reference proteome</keyword>
<organism evidence="1 2">
    <name type="scientific">Paractinoplanes pyxinae</name>
    <dbReference type="NCBI Taxonomy" id="2997416"/>
    <lineage>
        <taxon>Bacteria</taxon>
        <taxon>Bacillati</taxon>
        <taxon>Actinomycetota</taxon>
        <taxon>Actinomycetes</taxon>
        <taxon>Micromonosporales</taxon>
        <taxon>Micromonosporaceae</taxon>
        <taxon>Paractinoplanes</taxon>
    </lineage>
</organism>
<proteinExistence type="predicted"/>
<accession>A0ABT4BEU3</accession>
<sequence>MTRTTPNSAAPYFSPESARLADRTVSPSYGAVGPLITPDSRVLLQLRDDKPEIRTCSALDELLFGAGQAMRFTAVEEALRLDLVPFARRLIEALPDAVRA</sequence>
<reference evidence="1" key="1">
    <citation type="submission" date="2022-11" db="EMBL/GenBank/DDBJ databases">
        <authorList>
            <person name="Somphong A."/>
            <person name="Phongsopitanun W."/>
        </authorList>
    </citation>
    <scope>NUCLEOTIDE SEQUENCE</scope>
    <source>
        <strain evidence="1">Pm04-4</strain>
    </source>
</reference>
<protein>
    <submittedName>
        <fullName evidence="1">Uncharacterized protein</fullName>
    </submittedName>
</protein>